<comment type="cofactor">
    <cofactor evidence="1 8">
        <name>thiamine diphosphate</name>
        <dbReference type="ChEBI" id="CHEBI:58937"/>
    </cofactor>
</comment>
<dbReference type="Gene3D" id="3.40.50.970">
    <property type="match status" value="1"/>
</dbReference>
<evidence type="ECO:0000256" key="1">
    <source>
        <dbReference type="ARBA" id="ARBA00001964"/>
    </source>
</evidence>
<dbReference type="Proteomes" id="UP000479293">
    <property type="component" value="Unassembled WGS sequence"/>
</dbReference>
<comment type="caution">
    <text evidence="12">The sequence shown here is derived from an EMBL/GenBank/DDBJ whole genome shotgun (WGS) entry which is preliminary data.</text>
</comment>
<dbReference type="EMBL" id="WHLY01000002">
    <property type="protein sequence ID" value="MPR34898.1"/>
    <property type="molecule type" value="Genomic_DNA"/>
</dbReference>
<keyword evidence="13" id="KW-1185">Reference proteome</keyword>
<comment type="function">
    <text evidence="8">The pyruvate dehydrogenase complex catalyzes the overall conversion of pyruvate to acetyl-CoA and CO(2).</text>
</comment>
<dbReference type="CDD" id="cd02000">
    <property type="entry name" value="TPP_E1_PDC_ADC_BCADC"/>
    <property type="match status" value="1"/>
</dbReference>
<evidence type="ECO:0000313" key="13">
    <source>
        <dbReference type="Proteomes" id="UP000479293"/>
    </source>
</evidence>
<keyword evidence="5 8" id="KW-0560">Oxidoreductase</keyword>
<comment type="catalytic activity">
    <reaction evidence="8">
        <text>N(6)-[(R)-lipoyl]-L-lysyl-[protein] + pyruvate + H(+) = N(6)-[(R)-S(8)-acetyldihydrolipoyl]-L-lysyl-[protein] + CO2</text>
        <dbReference type="Rhea" id="RHEA:19189"/>
        <dbReference type="Rhea" id="RHEA-COMP:10474"/>
        <dbReference type="Rhea" id="RHEA-COMP:10478"/>
        <dbReference type="ChEBI" id="CHEBI:15361"/>
        <dbReference type="ChEBI" id="CHEBI:15378"/>
        <dbReference type="ChEBI" id="CHEBI:16526"/>
        <dbReference type="ChEBI" id="CHEBI:83099"/>
        <dbReference type="ChEBI" id="CHEBI:83111"/>
        <dbReference type="EC" id="1.2.4.1"/>
    </reaction>
</comment>
<dbReference type="EC" id="1.2.4.1" evidence="3 8"/>
<evidence type="ECO:0000256" key="7">
    <source>
        <dbReference type="ARBA" id="ARBA00023317"/>
    </source>
</evidence>
<dbReference type="InterPro" id="IPR017597">
    <property type="entry name" value="Pyrv_DH_E1_asu_subgrp-y"/>
</dbReference>
<accession>A0A7C9BDL1</accession>
<keyword evidence="7 8" id="KW-0670">Pyruvate</keyword>
<dbReference type="SUPFAM" id="SSF52518">
    <property type="entry name" value="Thiamin diphosphate-binding fold (THDP-binding)"/>
    <property type="match status" value="1"/>
</dbReference>
<gene>
    <name evidence="8 12" type="primary">pdhA</name>
    <name evidence="12" type="ORF">GBK04_16445</name>
</gene>
<evidence type="ECO:0000256" key="5">
    <source>
        <dbReference type="ARBA" id="ARBA00023002"/>
    </source>
</evidence>
<dbReference type="PANTHER" id="PTHR11516:SF60">
    <property type="entry name" value="PYRUVATE DEHYDROGENASE E1 COMPONENT SUBUNIT ALPHA"/>
    <property type="match status" value="1"/>
</dbReference>
<dbReference type="RefSeq" id="WP_152761498.1">
    <property type="nucleotide sequence ID" value="NZ_WHLY01000002.1"/>
</dbReference>
<reference evidence="12 13" key="1">
    <citation type="submission" date="2019-10" db="EMBL/GenBank/DDBJ databases">
        <title>Draft Genome Sequence of Cytophagaceae sp. SJW1-29.</title>
        <authorList>
            <person name="Choi A."/>
        </authorList>
    </citation>
    <scope>NUCLEOTIDE SEQUENCE [LARGE SCALE GENOMIC DNA]</scope>
    <source>
        <strain evidence="12 13">SJW1-29</strain>
    </source>
</reference>
<evidence type="ECO:0000256" key="8">
    <source>
        <dbReference type="RuleBase" id="RU361139"/>
    </source>
</evidence>
<evidence type="ECO:0000256" key="6">
    <source>
        <dbReference type="ARBA" id="ARBA00023052"/>
    </source>
</evidence>
<dbReference type="InterPro" id="IPR029061">
    <property type="entry name" value="THDP-binding"/>
</dbReference>
<dbReference type="NCBIfam" id="TIGR03182">
    <property type="entry name" value="PDH_E1_alph_y"/>
    <property type="match status" value="1"/>
</dbReference>
<feature type="domain" description="Dehydrogenase E1 component" evidence="11">
    <location>
        <begin position="37"/>
        <end position="333"/>
    </location>
</feature>
<evidence type="ECO:0000256" key="3">
    <source>
        <dbReference type="ARBA" id="ARBA00012281"/>
    </source>
</evidence>
<sequence>MATVKEKKEPAKKETAKKESAPKLQYPKEQYMFWYENMLLQRRFEEKAGQLYGQQKIRGFCHLYIGQEACSSGTATALTPDDKYITAYRDHGMPLALGTSPNAIMAELYGKETGTTKGKGGSMHIFDKERNFMGGHGIVGAQIPLGAGIAFAEKYNETSNVCICFFGDGAVRQGAFHEALNMAMTWKLPVIFVVENNGYAMGTSVGRSSNVTELYTLGEAYDIPSEPVDGMNVEAIHEAVSRAAERARKGEGPTYLEFRTYRYRGHSMSDPQKYRTKEEVEEYKMRDPIEQVKDTILKNKLATEEELADLDKKIKETVAEAVQFAEESAFPDPKEAYTDVYAQEDYPFIME</sequence>
<keyword evidence="9" id="KW-0175">Coiled coil</keyword>
<dbReference type="Pfam" id="PF00676">
    <property type="entry name" value="E1_dh"/>
    <property type="match status" value="1"/>
</dbReference>
<evidence type="ECO:0000256" key="4">
    <source>
        <dbReference type="ARBA" id="ARBA00014159"/>
    </source>
</evidence>
<dbReference type="GO" id="GO:0006086">
    <property type="term" value="P:pyruvate decarboxylation to acetyl-CoA"/>
    <property type="evidence" value="ECO:0007669"/>
    <property type="project" value="InterPro"/>
</dbReference>
<feature type="coiled-coil region" evidence="9">
    <location>
        <begin position="300"/>
        <end position="327"/>
    </location>
</feature>
<protein>
    <recommendedName>
        <fullName evidence="4 8">Pyruvate dehydrogenase E1 component subunit alpha</fullName>
        <ecNumber evidence="3 8">1.2.4.1</ecNumber>
    </recommendedName>
</protein>
<dbReference type="InterPro" id="IPR050642">
    <property type="entry name" value="PDH_E1_Alpha_Subunit"/>
</dbReference>
<dbReference type="GO" id="GO:0004739">
    <property type="term" value="F:pyruvate dehydrogenase (acetyl-transferring) activity"/>
    <property type="evidence" value="ECO:0007669"/>
    <property type="project" value="UniProtKB-UniRule"/>
</dbReference>
<evidence type="ECO:0000259" key="11">
    <source>
        <dbReference type="Pfam" id="PF00676"/>
    </source>
</evidence>
<feature type="region of interest" description="Disordered" evidence="10">
    <location>
        <begin position="1"/>
        <end position="21"/>
    </location>
</feature>
<evidence type="ECO:0000256" key="9">
    <source>
        <dbReference type="SAM" id="Coils"/>
    </source>
</evidence>
<organism evidence="12 13">
    <name type="scientific">Salmonirosea aquatica</name>
    <dbReference type="NCBI Taxonomy" id="2654236"/>
    <lineage>
        <taxon>Bacteria</taxon>
        <taxon>Pseudomonadati</taxon>
        <taxon>Bacteroidota</taxon>
        <taxon>Cytophagia</taxon>
        <taxon>Cytophagales</taxon>
        <taxon>Spirosomataceae</taxon>
        <taxon>Salmonirosea</taxon>
    </lineage>
</organism>
<dbReference type="InterPro" id="IPR001017">
    <property type="entry name" value="DH_E1"/>
</dbReference>
<dbReference type="FunFam" id="3.40.50.970:FF:000013">
    <property type="entry name" value="Pyruvate dehydrogenase E1 component subunit alpha"/>
    <property type="match status" value="1"/>
</dbReference>
<comment type="subunit">
    <text evidence="2 8">Heterodimer of an alpha and a beta chain.</text>
</comment>
<evidence type="ECO:0000256" key="2">
    <source>
        <dbReference type="ARBA" id="ARBA00011870"/>
    </source>
</evidence>
<name>A0A7C9BDL1_9BACT</name>
<dbReference type="PANTHER" id="PTHR11516">
    <property type="entry name" value="PYRUVATE DEHYDROGENASE E1 COMPONENT, ALPHA SUBUNIT BACTERIAL AND ORGANELLAR"/>
    <property type="match status" value="1"/>
</dbReference>
<proteinExistence type="predicted"/>
<evidence type="ECO:0000313" key="12">
    <source>
        <dbReference type="EMBL" id="MPR34898.1"/>
    </source>
</evidence>
<keyword evidence="6 8" id="KW-0786">Thiamine pyrophosphate</keyword>
<dbReference type="AlphaFoldDB" id="A0A7C9BDL1"/>
<evidence type="ECO:0000256" key="10">
    <source>
        <dbReference type="SAM" id="MobiDB-lite"/>
    </source>
</evidence>